<proteinExistence type="inferred from homology"/>
<keyword evidence="6" id="KW-1185">Reference proteome</keyword>
<reference evidence="3 6" key="2">
    <citation type="submission" date="2020-10" db="EMBL/GenBank/DDBJ databases">
        <title>Genome sequences of Pseudomonas isolates.</title>
        <authorList>
            <person name="Wessels L."/>
            <person name="Reich F."/>
            <person name="Hammerl J."/>
        </authorList>
    </citation>
    <scope>NUCLEOTIDE SEQUENCE [LARGE SCALE GENOMIC DNA]</scope>
    <source>
        <strain evidence="3 6">20-MO00624-0</strain>
    </source>
</reference>
<dbReference type="PIRSF" id="PIRSF017082">
    <property type="entry name" value="YflP"/>
    <property type="match status" value="1"/>
</dbReference>
<dbReference type="Gene3D" id="3.40.190.150">
    <property type="entry name" value="Bordetella uptake gene, domain 1"/>
    <property type="match status" value="1"/>
</dbReference>
<feature type="chain" id="PRO_5044582302" evidence="2">
    <location>
        <begin position="24"/>
        <end position="323"/>
    </location>
</feature>
<evidence type="ECO:0000313" key="4">
    <source>
        <dbReference type="EMBL" id="SPZ06167.1"/>
    </source>
</evidence>
<dbReference type="Gene3D" id="3.40.190.10">
    <property type="entry name" value="Periplasmic binding protein-like II"/>
    <property type="match status" value="1"/>
</dbReference>
<dbReference type="InterPro" id="IPR005064">
    <property type="entry name" value="BUG"/>
</dbReference>
<protein>
    <submittedName>
        <fullName evidence="4">Protein TctC</fullName>
    </submittedName>
    <submittedName>
        <fullName evidence="3">Tripartite tricarboxylate transporter substrate binding protein</fullName>
    </submittedName>
</protein>
<dbReference type="InterPro" id="IPR042100">
    <property type="entry name" value="Bug_dom1"/>
</dbReference>
<dbReference type="Pfam" id="PF03401">
    <property type="entry name" value="TctC"/>
    <property type="match status" value="1"/>
</dbReference>
<gene>
    <name evidence="4" type="primary">tctC2_1</name>
    <name evidence="3" type="ORF">IRZ65_08890</name>
    <name evidence="4" type="ORF">NCTC11842_02085</name>
</gene>
<dbReference type="EMBL" id="JADMCD010000003">
    <property type="protein sequence ID" value="MBF8640797.1"/>
    <property type="molecule type" value="Genomic_DNA"/>
</dbReference>
<comment type="similarity">
    <text evidence="1">Belongs to the UPF0065 (bug) family.</text>
</comment>
<dbReference type="Proteomes" id="UP000626180">
    <property type="component" value="Unassembled WGS sequence"/>
</dbReference>
<accession>A0A2X2CDF6</accession>
<keyword evidence="2" id="KW-0732">Signal</keyword>
<dbReference type="RefSeq" id="WP_010798245.1">
    <property type="nucleotide sequence ID" value="NZ_CP044086.1"/>
</dbReference>
<dbReference type="SUPFAM" id="SSF53850">
    <property type="entry name" value="Periplasmic binding protein-like II"/>
    <property type="match status" value="1"/>
</dbReference>
<evidence type="ECO:0000313" key="3">
    <source>
        <dbReference type="EMBL" id="MBF8640797.1"/>
    </source>
</evidence>
<sequence length="323" mass="34620">MKKALCASLLTAFVSLTASSAFAAEETKWPTRPVQVIVPASAGGDTDFNARTMAKYFTQITGKSMVITNMGGGGGSVATSQVKNAEPNGNTILFAHVGQLIVNEVSGLVDYSYDAFDISSIAAVDKGAVFVSGKPSGVDSLDALIEKAKAKPNSVIYGTELGGFSHLQGLIFQKLAGVQLKMVDTGSAAEKVTSLLGGRIDMSAVSYGAVQDYVKTGDMHILAQPNEEPNPLLGDVKTFKSQGIDFVMDKPYIIAFPKGTDPAIVKKMADVMKQITELPAYAKDLEQGFKQPVSYYNTEQAVARLKETRETFMQYKDMLQQNK</sequence>
<reference evidence="4 5" key="1">
    <citation type="submission" date="2018-06" db="EMBL/GenBank/DDBJ databases">
        <authorList>
            <consortium name="Pathogen Informatics"/>
            <person name="Doyle S."/>
        </authorList>
    </citation>
    <scope>NUCLEOTIDE SEQUENCE [LARGE SCALE GENOMIC DNA]</scope>
    <source>
        <strain evidence="4 5">NCTC11842</strain>
    </source>
</reference>
<evidence type="ECO:0000256" key="1">
    <source>
        <dbReference type="ARBA" id="ARBA00006987"/>
    </source>
</evidence>
<evidence type="ECO:0000256" key="2">
    <source>
        <dbReference type="SAM" id="SignalP"/>
    </source>
</evidence>
<dbReference type="AlphaFoldDB" id="A0A2X2CDF6"/>
<organism evidence="4 5">
    <name type="scientific">Pseudomonas luteola</name>
    <dbReference type="NCBI Taxonomy" id="47886"/>
    <lineage>
        <taxon>Bacteria</taxon>
        <taxon>Pseudomonadati</taxon>
        <taxon>Pseudomonadota</taxon>
        <taxon>Gammaproteobacteria</taxon>
        <taxon>Pseudomonadales</taxon>
        <taxon>Pseudomonadaceae</taxon>
        <taxon>Pseudomonas</taxon>
    </lineage>
</organism>
<evidence type="ECO:0000313" key="6">
    <source>
        <dbReference type="Proteomes" id="UP000626180"/>
    </source>
</evidence>
<dbReference type="PANTHER" id="PTHR42928">
    <property type="entry name" value="TRICARBOXYLATE-BINDING PROTEIN"/>
    <property type="match status" value="1"/>
</dbReference>
<dbReference type="Proteomes" id="UP000250443">
    <property type="component" value="Unassembled WGS sequence"/>
</dbReference>
<evidence type="ECO:0000313" key="5">
    <source>
        <dbReference type="Proteomes" id="UP000250443"/>
    </source>
</evidence>
<feature type="signal peptide" evidence="2">
    <location>
        <begin position="1"/>
        <end position="23"/>
    </location>
</feature>
<dbReference type="EMBL" id="UAUF01000011">
    <property type="protein sequence ID" value="SPZ06167.1"/>
    <property type="molecule type" value="Genomic_DNA"/>
</dbReference>
<dbReference type="PANTHER" id="PTHR42928:SF5">
    <property type="entry name" value="BLR1237 PROTEIN"/>
    <property type="match status" value="1"/>
</dbReference>
<dbReference type="CDD" id="cd07012">
    <property type="entry name" value="PBP2_Bug_TTT"/>
    <property type="match status" value="1"/>
</dbReference>
<name>A0A2X2CDF6_PSELU</name>